<sequence length="137" mass="14516">MVALLKMPRTTFATPAAAATRAVRGLALAGAERRMFPRRERSGTVTGKRVDHSLPALRQPALTLSLRDVSVGGLSAICDTKLERGERLTVTFGAQGVFPVGGAARAGWDATGRVVRCERSAVGYRVAVEFDHVPTAA</sequence>
<feature type="domain" description="PilZ" evidence="1">
    <location>
        <begin position="32"/>
        <end position="135"/>
    </location>
</feature>
<dbReference type="GO" id="GO:0035438">
    <property type="term" value="F:cyclic-di-GMP binding"/>
    <property type="evidence" value="ECO:0007669"/>
    <property type="project" value="InterPro"/>
</dbReference>
<evidence type="ECO:0000259" key="1">
    <source>
        <dbReference type="Pfam" id="PF07238"/>
    </source>
</evidence>
<proteinExistence type="predicted"/>
<dbReference type="AlphaFoldDB" id="A0A6J4NZC3"/>
<accession>A0A6J4NZC3</accession>
<protein>
    <recommendedName>
        <fullName evidence="1">PilZ domain-containing protein</fullName>
    </recommendedName>
</protein>
<name>A0A6J4NZC3_9BACT</name>
<dbReference type="InterPro" id="IPR009875">
    <property type="entry name" value="PilZ_domain"/>
</dbReference>
<dbReference type="Pfam" id="PF07238">
    <property type="entry name" value="PilZ"/>
    <property type="match status" value="1"/>
</dbReference>
<dbReference type="EMBL" id="CADCUQ010000376">
    <property type="protein sequence ID" value="CAA9399785.1"/>
    <property type="molecule type" value="Genomic_DNA"/>
</dbReference>
<organism evidence="2">
    <name type="scientific">uncultured Phycisphaerae bacterium</name>
    <dbReference type="NCBI Taxonomy" id="904963"/>
    <lineage>
        <taxon>Bacteria</taxon>
        <taxon>Pseudomonadati</taxon>
        <taxon>Planctomycetota</taxon>
        <taxon>Phycisphaerae</taxon>
        <taxon>environmental samples</taxon>
    </lineage>
</organism>
<gene>
    <name evidence="2" type="ORF">AVDCRST_MAG64-1651</name>
</gene>
<evidence type="ECO:0000313" key="2">
    <source>
        <dbReference type="EMBL" id="CAA9399785.1"/>
    </source>
</evidence>
<dbReference type="Gene3D" id="2.40.10.220">
    <property type="entry name" value="predicted glycosyltransferase like domains"/>
    <property type="match status" value="1"/>
</dbReference>
<reference evidence="2" key="1">
    <citation type="submission" date="2020-02" db="EMBL/GenBank/DDBJ databases">
        <authorList>
            <person name="Meier V. D."/>
        </authorList>
    </citation>
    <scope>NUCLEOTIDE SEQUENCE</scope>
    <source>
        <strain evidence="2">AVDCRST_MAG64</strain>
    </source>
</reference>